<dbReference type="PANTHER" id="PTHR30137:SF15">
    <property type="entry name" value="BLL6902 PROTEIN"/>
    <property type="match status" value="1"/>
</dbReference>
<dbReference type="GO" id="GO:0016705">
    <property type="term" value="F:oxidoreductase activity, acting on paired donors, with incorporation or reduction of molecular oxygen"/>
    <property type="evidence" value="ECO:0007669"/>
    <property type="project" value="InterPro"/>
</dbReference>
<proteinExistence type="predicted"/>
<feature type="domain" description="Luciferase-like" evidence="2">
    <location>
        <begin position="9"/>
        <end position="253"/>
    </location>
</feature>
<organism evidence="4 5">
    <name type="scientific">Demequina lignilytica</name>
    <dbReference type="NCBI Taxonomy" id="3051663"/>
    <lineage>
        <taxon>Bacteria</taxon>
        <taxon>Bacillati</taxon>
        <taxon>Actinomycetota</taxon>
        <taxon>Actinomycetes</taxon>
        <taxon>Micrococcales</taxon>
        <taxon>Demequinaceae</taxon>
        <taxon>Demequina</taxon>
    </lineage>
</organism>
<reference evidence="4" key="1">
    <citation type="submission" date="2023-06" db="EMBL/GenBank/DDBJ databases">
        <title>Sysu t00039.</title>
        <authorList>
            <person name="Gao L."/>
            <person name="Fang B.-Z."/>
            <person name="Li W.-J."/>
        </authorList>
    </citation>
    <scope>NUCLEOTIDE SEQUENCE</scope>
    <source>
        <strain evidence="4">SYSU T00039</strain>
    </source>
</reference>
<evidence type="ECO:0000313" key="6">
    <source>
        <dbReference type="Proteomes" id="UP001172756"/>
    </source>
</evidence>
<dbReference type="Proteomes" id="UP001172737">
    <property type="component" value="Unassembled WGS sequence"/>
</dbReference>
<dbReference type="InterPro" id="IPR050766">
    <property type="entry name" value="Bact_Lucif_Oxidored"/>
</dbReference>
<evidence type="ECO:0000313" key="4">
    <source>
        <dbReference type="EMBL" id="MDN4488708.1"/>
    </source>
</evidence>
<gene>
    <name evidence="3" type="ORF">QQ002_06995</name>
    <name evidence="4" type="ORF">QQX10_11075</name>
</gene>
<name>A0AAW7M655_9MICO</name>
<evidence type="ECO:0000256" key="1">
    <source>
        <dbReference type="SAM" id="MobiDB-lite"/>
    </source>
</evidence>
<dbReference type="InterPro" id="IPR011251">
    <property type="entry name" value="Luciferase-like_dom"/>
</dbReference>
<dbReference type="SUPFAM" id="SSF51679">
    <property type="entry name" value="Bacterial luciferase-like"/>
    <property type="match status" value="1"/>
</dbReference>
<dbReference type="EC" id="1.-.-.-" evidence="4"/>
<dbReference type="PANTHER" id="PTHR30137">
    <property type="entry name" value="LUCIFERASE-LIKE MONOOXYGENASE"/>
    <property type="match status" value="1"/>
</dbReference>
<reference evidence="3 6" key="2">
    <citation type="submission" date="2023-06" db="EMBL/GenBank/DDBJ databases">
        <title>SYSU T0a273.</title>
        <authorList>
            <person name="Gao L."/>
            <person name="Fang B.-Z."/>
            <person name="Li W.-J."/>
        </authorList>
    </citation>
    <scope>NUCLEOTIDE SEQUENCE [LARGE SCALE GENOMIC DNA]</scope>
    <source>
        <strain evidence="3 6">SYSU T0a273</strain>
    </source>
</reference>
<comment type="caution">
    <text evidence="4">The sequence shown here is derived from an EMBL/GenBank/DDBJ whole genome shotgun (WGS) entry which is preliminary data.</text>
</comment>
<evidence type="ECO:0000313" key="5">
    <source>
        <dbReference type="Proteomes" id="UP001172737"/>
    </source>
</evidence>
<accession>A0AAW7M655</accession>
<feature type="region of interest" description="Disordered" evidence="1">
    <location>
        <begin position="153"/>
        <end position="172"/>
    </location>
</feature>
<dbReference type="Gene3D" id="3.20.20.30">
    <property type="entry name" value="Luciferase-like domain"/>
    <property type="match status" value="1"/>
</dbReference>
<dbReference type="AlphaFoldDB" id="A0AAW7M655"/>
<dbReference type="EMBL" id="JAUHPX010000006">
    <property type="protein sequence ID" value="MDN4488708.1"/>
    <property type="molecule type" value="Genomic_DNA"/>
</dbReference>
<sequence length="342" mass="36905">MRGIGFLSFGWWSAAPGSKVRTAGDVMHDTIRLAEAAEDAGMDGAWLRVHHFEQNTSSPFPLLAAMGARTSRVELGTGVINMRYENPLYMAEAAATADLISGGRLQLGVSRGSPEPAADGPATFGYPLSYGDTAAEDSARRIAEFRHAISGAGVAEPGPSAHGRAGEKLPIQPQSPGLSERIWYGAGGFDSARRVGELGMHLMSSTLVLEATGEPLGVVQTRQIEAFREAWREAGHAGEPRVSVSRSIMPIVDDLTHTYFNPYLERDLMGANRDQIGEIDSTVSTFGKTYVGDLDKLERELRQDDAVMESDTLLVTVPNQLGADFNRVTFGALAELRDRLSR</sequence>
<evidence type="ECO:0000259" key="2">
    <source>
        <dbReference type="Pfam" id="PF00296"/>
    </source>
</evidence>
<keyword evidence="5" id="KW-1185">Reference proteome</keyword>
<dbReference type="GO" id="GO:0005829">
    <property type="term" value="C:cytosol"/>
    <property type="evidence" value="ECO:0007669"/>
    <property type="project" value="TreeGrafter"/>
</dbReference>
<dbReference type="Proteomes" id="UP001172756">
    <property type="component" value="Unassembled WGS sequence"/>
</dbReference>
<dbReference type="InterPro" id="IPR036661">
    <property type="entry name" value="Luciferase-like_sf"/>
</dbReference>
<dbReference type="RefSeq" id="WP_301120895.1">
    <property type="nucleotide sequence ID" value="NZ_JAUHPX010000006.1"/>
</dbReference>
<protein>
    <submittedName>
        <fullName evidence="4">LLM class flavin-dependent oxidoreductase</fullName>
        <ecNumber evidence="4">1.-.-.-</ecNumber>
    </submittedName>
</protein>
<dbReference type="EMBL" id="JAUHQB010000004">
    <property type="protein sequence ID" value="MDN4483281.1"/>
    <property type="molecule type" value="Genomic_DNA"/>
</dbReference>
<evidence type="ECO:0000313" key="3">
    <source>
        <dbReference type="EMBL" id="MDN4483281.1"/>
    </source>
</evidence>
<keyword evidence="4" id="KW-0560">Oxidoreductase</keyword>
<dbReference type="Pfam" id="PF00296">
    <property type="entry name" value="Bac_luciferase"/>
    <property type="match status" value="1"/>
</dbReference>